<dbReference type="PANTHER" id="PTHR11834:SF0">
    <property type="entry name" value="PROTEIN SCALLOPED"/>
    <property type="match status" value="1"/>
</dbReference>
<dbReference type="PANTHER" id="PTHR11834">
    <property type="entry name" value="TRANSCRIPTIONAL ENHANCER FACTOR TEF RELATED"/>
    <property type="match status" value="1"/>
</dbReference>
<keyword evidence="4" id="KW-0804">Transcription</keyword>
<dbReference type="InterPro" id="IPR038096">
    <property type="entry name" value="TEA/ATTS_sf"/>
</dbReference>
<dbReference type="InterPro" id="IPR000818">
    <property type="entry name" value="TEA/ATTS_dom"/>
</dbReference>
<reference evidence="11" key="2">
    <citation type="submission" date="2020-08" db="EMBL/GenBank/DDBJ databases">
        <title>Draft Genome Sequence of Cumin Blight Pathogen Alternaria burnsii.</title>
        <authorList>
            <person name="Feng Z."/>
        </authorList>
    </citation>
    <scope>NUCLEOTIDE SEQUENCE</scope>
    <source>
        <strain evidence="11">CBS107.38</strain>
    </source>
</reference>
<feature type="domain" description="TEA" evidence="10">
    <location>
        <begin position="152"/>
        <end position="226"/>
    </location>
</feature>
<dbReference type="EMBL" id="JAAABM010000021">
    <property type="protein sequence ID" value="KAF7671519.1"/>
    <property type="molecule type" value="Genomic_DNA"/>
</dbReference>
<evidence type="ECO:0008006" key="13">
    <source>
        <dbReference type="Google" id="ProtNLM"/>
    </source>
</evidence>
<dbReference type="PRINTS" id="PR00065">
    <property type="entry name" value="TEADOMAIN"/>
</dbReference>
<dbReference type="AlphaFoldDB" id="A0A8H7EB79"/>
<dbReference type="GO" id="GO:0000981">
    <property type="term" value="F:DNA-binding transcription factor activity, RNA polymerase II-specific"/>
    <property type="evidence" value="ECO:0007669"/>
    <property type="project" value="TreeGrafter"/>
</dbReference>
<keyword evidence="3" id="KW-0805">Transcription regulation</keyword>
<organism evidence="11 12">
    <name type="scientific">Alternaria burnsii</name>
    <dbReference type="NCBI Taxonomy" id="1187904"/>
    <lineage>
        <taxon>Eukaryota</taxon>
        <taxon>Fungi</taxon>
        <taxon>Dikarya</taxon>
        <taxon>Ascomycota</taxon>
        <taxon>Pezizomycotina</taxon>
        <taxon>Dothideomycetes</taxon>
        <taxon>Pleosporomycetidae</taxon>
        <taxon>Pleosporales</taxon>
        <taxon>Pleosporineae</taxon>
        <taxon>Pleosporaceae</taxon>
        <taxon>Alternaria</taxon>
        <taxon>Alternaria sect. Alternaria</taxon>
    </lineage>
</organism>
<dbReference type="RefSeq" id="XP_038781886.1">
    <property type="nucleotide sequence ID" value="XM_038935378.1"/>
</dbReference>
<dbReference type="Gene3D" id="3.30.160.20">
    <property type="match status" value="1"/>
</dbReference>
<feature type="compositionally biased region" description="Low complexity" evidence="8">
    <location>
        <begin position="753"/>
        <end position="771"/>
    </location>
</feature>
<dbReference type="GO" id="GO:0003723">
    <property type="term" value="F:RNA binding"/>
    <property type="evidence" value="ECO:0007669"/>
    <property type="project" value="UniProtKB-UniRule"/>
</dbReference>
<evidence type="ECO:0000256" key="4">
    <source>
        <dbReference type="ARBA" id="ARBA00023163"/>
    </source>
</evidence>
<dbReference type="InterPro" id="IPR014720">
    <property type="entry name" value="dsRBD_dom"/>
</dbReference>
<evidence type="ECO:0000259" key="9">
    <source>
        <dbReference type="PROSITE" id="PS50137"/>
    </source>
</evidence>
<feature type="compositionally biased region" description="Basic and acidic residues" evidence="8">
    <location>
        <begin position="1206"/>
        <end position="1227"/>
    </location>
</feature>
<keyword evidence="12" id="KW-1185">Reference proteome</keyword>
<feature type="compositionally biased region" description="Acidic residues" evidence="8">
    <location>
        <begin position="1228"/>
        <end position="1243"/>
    </location>
</feature>
<feature type="region of interest" description="Disordered" evidence="8">
    <location>
        <begin position="753"/>
        <end position="793"/>
    </location>
</feature>
<feature type="region of interest" description="Disordered" evidence="8">
    <location>
        <begin position="1205"/>
        <end position="1243"/>
    </location>
</feature>
<protein>
    <recommendedName>
        <fullName evidence="13">TEA domain-containing protein</fullName>
    </recommendedName>
</protein>
<feature type="region of interest" description="Disordered" evidence="8">
    <location>
        <begin position="843"/>
        <end position="863"/>
    </location>
</feature>
<evidence type="ECO:0000256" key="3">
    <source>
        <dbReference type="ARBA" id="ARBA00023015"/>
    </source>
</evidence>
<evidence type="ECO:0000256" key="7">
    <source>
        <dbReference type="PROSITE-ProRule" id="PRU00505"/>
    </source>
</evidence>
<comment type="subcellular location">
    <subcellularLocation>
        <location evidence="1">Nucleus</location>
    </subcellularLocation>
</comment>
<comment type="similarity">
    <text evidence="2">Belongs to the TEC1 family.</text>
</comment>
<keyword evidence="6" id="KW-0694">RNA-binding</keyword>
<keyword evidence="5" id="KW-0539">Nucleus</keyword>
<dbReference type="InterPro" id="IPR050937">
    <property type="entry name" value="TEC1_TEAD_TF"/>
</dbReference>
<gene>
    <name evidence="11" type="ORF">GT037_010331</name>
</gene>
<dbReference type="Proteomes" id="UP000596902">
    <property type="component" value="Unassembled WGS sequence"/>
</dbReference>
<evidence type="ECO:0000256" key="2">
    <source>
        <dbReference type="ARBA" id="ARBA00008421"/>
    </source>
</evidence>
<dbReference type="SMART" id="SM00426">
    <property type="entry name" value="TEA"/>
    <property type="match status" value="1"/>
</dbReference>
<evidence type="ECO:0000313" key="11">
    <source>
        <dbReference type="EMBL" id="KAF7671519.1"/>
    </source>
</evidence>
<feature type="domain" description="DRBM" evidence="9">
    <location>
        <begin position="984"/>
        <end position="1052"/>
    </location>
</feature>
<dbReference type="GO" id="GO:0000978">
    <property type="term" value="F:RNA polymerase II cis-regulatory region sequence-specific DNA binding"/>
    <property type="evidence" value="ECO:0007669"/>
    <property type="project" value="TreeGrafter"/>
</dbReference>
<proteinExistence type="inferred from homology"/>
<dbReference type="SUPFAM" id="SSF54768">
    <property type="entry name" value="dsRNA-binding domain-like"/>
    <property type="match status" value="1"/>
</dbReference>
<dbReference type="GO" id="GO:0005667">
    <property type="term" value="C:transcription regulator complex"/>
    <property type="evidence" value="ECO:0007669"/>
    <property type="project" value="TreeGrafter"/>
</dbReference>
<dbReference type="PROSITE" id="PS51088">
    <property type="entry name" value="TEA_2"/>
    <property type="match status" value="1"/>
</dbReference>
<evidence type="ECO:0000256" key="8">
    <source>
        <dbReference type="SAM" id="MobiDB-lite"/>
    </source>
</evidence>
<feature type="DNA-binding region" description="TEA" evidence="7">
    <location>
        <begin position="152"/>
        <end position="226"/>
    </location>
</feature>
<dbReference type="Gene3D" id="6.10.20.40">
    <property type="entry name" value="TEA/ATTS domain"/>
    <property type="match status" value="1"/>
</dbReference>
<accession>A0A8H7EB79</accession>
<dbReference type="Pfam" id="PF01285">
    <property type="entry name" value="TEA"/>
    <property type="match status" value="1"/>
</dbReference>
<evidence type="ECO:0000256" key="5">
    <source>
        <dbReference type="ARBA" id="ARBA00023242"/>
    </source>
</evidence>
<dbReference type="GeneID" id="62208556"/>
<evidence type="ECO:0000313" key="12">
    <source>
        <dbReference type="Proteomes" id="UP000596902"/>
    </source>
</evidence>
<evidence type="ECO:0000259" key="10">
    <source>
        <dbReference type="PROSITE" id="PS51088"/>
    </source>
</evidence>
<evidence type="ECO:0000256" key="6">
    <source>
        <dbReference type="PROSITE-ProRule" id="PRU00266"/>
    </source>
</evidence>
<sequence>MQVKSQPLCGSSAHLPLLEGTPAESPFQHQGVLQKHRAEQSSKSHNVTAPLQLQRGSLSPSENAYAQQCVTTGTYYTGNVHAQHIGLAGFVVERSEKQIRCELGRLYELLQRSEKYQAYREKQPALTPAEVIARDAAERKEQERRKAEGLQQEKDKTVWPDFIEHAFWTALVRWPPMGRKKYMLEGTQRGRNELIQDSIYRDTGIRRDRKQISSHLQVLKQKLRAVPAVLLYMATPEDITKRRCASTPILTCHSSHMRGRQHAQRTDSVTKYEYNMASPHVWPHLVDPQQDLALGSGPENRSLSSLFTLTDLSLIVHGDDQLVHCSIEAHSNGKLDEWNIADLASWHHQYPEFDFLRSETDDWMRNGRNVLVCTVPIKLMTEVRLEADLTIAFTLYSHLDLSRYEYMECMTRFYNDGQGFVDSELDSMTHDGKEHRTSCEYRPGSYRSKGALRVKLDAAFWLTWMKRCGNMSYRDFRSVQDPSLTAVQDIYGIIPGTNEAQCLCTVLWRFQRTRNSAEADSMKWRPFNFVKNRSAAETRRGDEAEDYHKDLGDVEVEHGQVTDVPTSSPANVMTYYQTPQLPADLVQTHTSNHSHEIESHHERHPPPLSIDILGSMQSDLDHIEGSAATTTIGFSQQSFALPRNQATLSSSAHDSDFNFSDGHMTINDVFEPATNIAAYGSFLSQGAGLEGLHSLAGLEHDEFAAMGLAIGEHGHSTPQALQQQSLAPSLFIFAMYTPGEDLKRHLIVPPSSSPLSSNLTASNSTSSFSDPFDIDTVHDQQGSYDKAKKRKMKADTPIQMPAFGSTHVDEIKSNSTPLDGVFRIEDFINQHKDAHQSQLLVREAKSAASAGPPSKKTKSNENVASLKPVAVGARSSKHTILLHEKYQALGIPQPLFTYGGSGETGWTVSVSFPGLDNADELQGLSADKKFNRKQEAKEAMSQKALIVLEGLEKEGRIQKAEKSKKKNAGIQAVQQVKEKEPGENYVGQILEFQRATNSPQPTYTDYQSGQRFACILTIEGLDREFGSINNLFSSKKAARRDAARHAVEYFKSIGTWPEDVTLVGGIKKKKAQPSIPEMVSISEPDLVPSLASTSTASPGTKSYAQQVASLAVILALPTPEWQYTSHPEDPNFHTVTCFFRGAGPHEGPIGEVRNIYGKKKAKEECARLTLEYLKDVREKRVAYGAEMMKGIAGAEGVLAAAAGKPVEGEGKNAKEDAVARRGFKNEMEESSEEDEVFADALEA</sequence>
<dbReference type="GO" id="GO:0005634">
    <property type="term" value="C:nucleus"/>
    <property type="evidence" value="ECO:0007669"/>
    <property type="project" value="UniProtKB-SubCell"/>
</dbReference>
<dbReference type="PROSITE" id="PS50137">
    <property type="entry name" value="DS_RBD"/>
    <property type="match status" value="1"/>
</dbReference>
<name>A0A8H7EB79_9PLEO</name>
<reference evidence="11" key="1">
    <citation type="submission" date="2020-01" db="EMBL/GenBank/DDBJ databases">
        <authorList>
            <person name="Feng Z.H.Z."/>
        </authorList>
    </citation>
    <scope>NUCLEOTIDE SEQUENCE</scope>
    <source>
        <strain evidence="11">CBS107.38</strain>
    </source>
</reference>
<evidence type="ECO:0000256" key="1">
    <source>
        <dbReference type="ARBA" id="ARBA00004123"/>
    </source>
</evidence>
<comment type="caution">
    <text evidence="11">The sequence shown here is derived from an EMBL/GenBank/DDBJ whole genome shotgun (WGS) entry which is preliminary data.</text>
</comment>